<feature type="transmembrane region" description="Helical" evidence="8">
    <location>
        <begin position="588"/>
        <end position="607"/>
    </location>
</feature>
<dbReference type="InterPro" id="IPR025958">
    <property type="entry name" value="SID1_TM_fam"/>
</dbReference>
<accession>A0A7I4YVT6</accession>
<keyword evidence="9" id="KW-1185">Reference proteome</keyword>
<dbReference type="Pfam" id="PF13965">
    <property type="entry name" value="SID-1_RNA_chan"/>
    <property type="match status" value="1"/>
</dbReference>
<dbReference type="Proteomes" id="UP000025227">
    <property type="component" value="Unplaced"/>
</dbReference>
<sequence length="734" mass="82024">MLKRRASRTVTLVIYCPPCIIIHDHMDENIAELDLHRIHCIITNAKEVANEGLHFVQVTASNGRGSVSFSLPEATSNGTLLYEGARVVHPLDVTDFEGGHRQILTATVQSRSFVNVSIGIRFSRYDRAQYDVRLSHTTPSTRYLRNQRGGYVRPLSYRLITTGIEVLRVLIESNDDLCAQLIVTGSEEDPYARNIEHFVGNGCILHQMEFTRRLDLVLQRKDVPETLLMFIFVNKDDQMCGLAASVRTPNNLKLFNITWVADNGVSILKPISVLIALYLLPIASAMIYARMVSLSKDRQRSISEQQRDVELECLGSLSPDGTRATNAIASGVGETLNESLHVDSAIEEYESDVCDDVALRSSTGNHTRTIGISCKSEEWSWSNAQVLLVLLPIISLVIAMPAYSPSWSNSNCYHNYACSEPFWIFMSFNHMFSNVGYMLCSIVFLAFVHMRKGKLTPGNGTYNNHGLEVCMGLSLLCEAFASTVYHICPNSTTYNLDTPFIEILCVLIILKLYGNRRKTISAPIANMAAVFMIFADSVITIFAQRSLTHFLVIICSFVLILFGVHEVFKSSSSGEFSKTRDSSVSKRWSIILSLGVVTLNILVVATIILPPDRIQPNQILTIICLTNTSLYFLYYIFMKWQLGEQSCRFSRVCSASAAVLWMTALYFLFADETDWALTPAQSRALNRPCVVLSFYDYHDLWHITSALASLMTLVALSTIDDAVSALPTSLLTVF</sequence>
<dbReference type="GO" id="GO:0051033">
    <property type="term" value="F:RNA transmembrane transporter activity"/>
    <property type="evidence" value="ECO:0007669"/>
    <property type="project" value="TreeGrafter"/>
</dbReference>
<evidence type="ECO:0000313" key="9">
    <source>
        <dbReference type="Proteomes" id="UP000025227"/>
    </source>
</evidence>
<evidence type="ECO:0000256" key="8">
    <source>
        <dbReference type="SAM" id="Phobius"/>
    </source>
</evidence>
<feature type="transmembrane region" description="Helical" evidence="8">
    <location>
        <begin position="524"/>
        <end position="543"/>
    </location>
</feature>
<keyword evidence="5 8" id="KW-1133">Transmembrane helix</keyword>
<evidence type="ECO:0000256" key="7">
    <source>
        <dbReference type="ARBA" id="ARBA00023180"/>
    </source>
</evidence>
<comment type="similarity">
    <text evidence="2">Belongs to the SID1 family.</text>
</comment>
<dbReference type="PANTHER" id="PTHR12185:SF1">
    <property type="entry name" value="SYSTEMIC RNA INTERFERENCE DEFECTIVE PROTEIN 1"/>
    <property type="match status" value="1"/>
</dbReference>
<proteinExistence type="inferred from homology"/>
<feature type="transmembrane region" description="Helical" evidence="8">
    <location>
        <begin position="700"/>
        <end position="719"/>
    </location>
</feature>
<keyword evidence="6 8" id="KW-0472">Membrane</keyword>
<name>A0A7I4YVT6_HAECO</name>
<dbReference type="OrthoDB" id="416618at2759"/>
<evidence type="ECO:0000256" key="1">
    <source>
        <dbReference type="ARBA" id="ARBA00004141"/>
    </source>
</evidence>
<keyword evidence="4" id="KW-0732">Signal</keyword>
<keyword evidence="3 8" id="KW-0812">Transmembrane</keyword>
<comment type="subcellular location">
    <subcellularLocation>
        <location evidence="1">Membrane</location>
        <topology evidence="1">Multi-pass membrane protein</topology>
    </subcellularLocation>
</comment>
<reference evidence="10" key="1">
    <citation type="submission" date="2020-12" db="UniProtKB">
        <authorList>
            <consortium name="WormBaseParasite"/>
        </authorList>
    </citation>
    <scope>IDENTIFICATION</scope>
    <source>
        <strain evidence="10">MHco3</strain>
    </source>
</reference>
<dbReference type="PANTHER" id="PTHR12185">
    <property type="entry name" value="SID1 TRANSMEMBRANE FAMILY MEMEBER"/>
    <property type="match status" value="1"/>
</dbReference>
<evidence type="ECO:0000313" key="10">
    <source>
        <dbReference type="WBParaSite" id="HCON_00143070-00003"/>
    </source>
</evidence>
<dbReference type="WBParaSite" id="HCON_00143070-00003">
    <property type="protein sequence ID" value="HCON_00143070-00003"/>
    <property type="gene ID" value="HCON_00143070"/>
</dbReference>
<evidence type="ECO:0000256" key="5">
    <source>
        <dbReference type="ARBA" id="ARBA00022989"/>
    </source>
</evidence>
<dbReference type="GO" id="GO:0005886">
    <property type="term" value="C:plasma membrane"/>
    <property type="evidence" value="ECO:0007669"/>
    <property type="project" value="TreeGrafter"/>
</dbReference>
<protein>
    <submittedName>
        <fullName evidence="10">SID1 transmembrane family member 1</fullName>
    </submittedName>
</protein>
<feature type="transmembrane region" description="Helical" evidence="8">
    <location>
        <begin position="619"/>
        <end position="637"/>
    </location>
</feature>
<evidence type="ECO:0000256" key="2">
    <source>
        <dbReference type="ARBA" id="ARBA00006618"/>
    </source>
</evidence>
<dbReference type="GO" id="GO:0003725">
    <property type="term" value="F:double-stranded RNA binding"/>
    <property type="evidence" value="ECO:0007669"/>
    <property type="project" value="TreeGrafter"/>
</dbReference>
<evidence type="ECO:0000256" key="3">
    <source>
        <dbReference type="ARBA" id="ARBA00022692"/>
    </source>
</evidence>
<feature type="transmembrane region" description="Helical" evidence="8">
    <location>
        <begin position="649"/>
        <end position="669"/>
    </location>
</feature>
<dbReference type="AlphaFoldDB" id="A0A7I4YVT6"/>
<feature type="transmembrane region" description="Helical" evidence="8">
    <location>
        <begin position="271"/>
        <end position="289"/>
    </location>
</feature>
<feature type="transmembrane region" description="Helical" evidence="8">
    <location>
        <begin position="423"/>
        <end position="448"/>
    </location>
</feature>
<evidence type="ECO:0000256" key="6">
    <source>
        <dbReference type="ARBA" id="ARBA00023136"/>
    </source>
</evidence>
<organism evidence="9 10">
    <name type="scientific">Haemonchus contortus</name>
    <name type="common">Barber pole worm</name>
    <dbReference type="NCBI Taxonomy" id="6289"/>
    <lineage>
        <taxon>Eukaryota</taxon>
        <taxon>Metazoa</taxon>
        <taxon>Ecdysozoa</taxon>
        <taxon>Nematoda</taxon>
        <taxon>Chromadorea</taxon>
        <taxon>Rhabditida</taxon>
        <taxon>Rhabditina</taxon>
        <taxon>Rhabditomorpha</taxon>
        <taxon>Strongyloidea</taxon>
        <taxon>Trichostrongylidae</taxon>
        <taxon>Haemonchus</taxon>
    </lineage>
</organism>
<evidence type="ECO:0000256" key="4">
    <source>
        <dbReference type="ARBA" id="ARBA00022729"/>
    </source>
</evidence>
<keyword evidence="7" id="KW-0325">Glycoprotein</keyword>
<feature type="transmembrane region" description="Helical" evidence="8">
    <location>
        <begin position="549"/>
        <end position="568"/>
    </location>
</feature>
<feature type="transmembrane region" description="Helical" evidence="8">
    <location>
        <begin position="386"/>
        <end position="403"/>
    </location>
</feature>
<dbReference type="GO" id="GO:0005764">
    <property type="term" value="C:lysosome"/>
    <property type="evidence" value="ECO:0007669"/>
    <property type="project" value="TreeGrafter"/>
</dbReference>